<evidence type="ECO:0000313" key="1">
    <source>
        <dbReference type="EMBL" id="CCO22800.1"/>
    </source>
</evidence>
<reference evidence="1 2" key="1">
    <citation type="submission" date="2012-10" db="EMBL/GenBank/DDBJ databases">
        <authorList>
            <person name="Genoscope - CEA"/>
        </authorList>
    </citation>
    <scope>NUCLEOTIDE SEQUENCE [LARGE SCALE GENOMIC DNA]</scope>
    <source>
        <strain evidence="2">AM13 / DSM 14728</strain>
    </source>
</reference>
<dbReference type="EMBL" id="FO203522">
    <property type="protein sequence ID" value="CCO22800.1"/>
    <property type="molecule type" value="Genomic_DNA"/>
</dbReference>
<evidence type="ECO:0000313" key="2">
    <source>
        <dbReference type="Proteomes" id="UP000010808"/>
    </source>
</evidence>
<sequence length="24" mass="2991">MFSALIYLVDDMLFVLRFDFRKSY</sequence>
<dbReference type="AlphaFoldDB" id="L0R9D2"/>
<accession>L0R9D2</accession>
<protein>
    <submittedName>
        <fullName evidence="1">Uncharacterized protein</fullName>
    </submittedName>
</protein>
<organism evidence="1 2">
    <name type="scientific">Maridesulfovibrio hydrothermalis AM13 = DSM 14728</name>
    <dbReference type="NCBI Taxonomy" id="1121451"/>
    <lineage>
        <taxon>Bacteria</taxon>
        <taxon>Pseudomonadati</taxon>
        <taxon>Thermodesulfobacteriota</taxon>
        <taxon>Desulfovibrionia</taxon>
        <taxon>Desulfovibrionales</taxon>
        <taxon>Desulfovibrionaceae</taxon>
        <taxon>Maridesulfovibrio</taxon>
    </lineage>
</organism>
<keyword evidence="2" id="KW-1185">Reference proteome</keyword>
<proteinExistence type="predicted"/>
<gene>
    <name evidence="1" type="ORF">DESAM_20513</name>
</gene>
<dbReference type="HOGENOM" id="CLU_3420917_0_0_7"/>
<dbReference type="KEGG" id="dhy:DESAM_20513"/>
<name>L0R9D2_9BACT</name>
<dbReference type="Proteomes" id="UP000010808">
    <property type="component" value="Chromosome"/>
</dbReference>